<dbReference type="EMBL" id="JAUNZN010000032">
    <property type="protein sequence ID" value="KAK4806991.1"/>
    <property type="molecule type" value="Genomic_DNA"/>
</dbReference>
<name>A0AAN7N965_MYCAM</name>
<protein>
    <submittedName>
        <fullName evidence="1">Uncharacterized protein</fullName>
    </submittedName>
</protein>
<dbReference type="Gene3D" id="3.30.420.10">
    <property type="entry name" value="Ribonuclease H-like superfamily/Ribonuclease H"/>
    <property type="match status" value="1"/>
</dbReference>
<dbReference type="InterPro" id="IPR012337">
    <property type="entry name" value="RNaseH-like_sf"/>
</dbReference>
<keyword evidence="2" id="KW-1185">Reference proteome</keyword>
<dbReference type="AlphaFoldDB" id="A0AAN7N965"/>
<dbReference type="GO" id="GO:0003676">
    <property type="term" value="F:nucleic acid binding"/>
    <property type="evidence" value="ECO:0007669"/>
    <property type="project" value="InterPro"/>
</dbReference>
<evidence type="ECO:0000313" key="1">
    <source>
        <dbReference type="EMBL" id="KAK4806991.1"/>
    </source>
</evidence>
<comment type="caution">
    <text evidence="1">The sequence shown here is derived from an EMBL/GenBank/DDBJ whole genome shotgun (WGS) entry which is preliminary data.</text>
</comment>
<organism evidence="1 2">
    <name type="scientific">Mycteria americana</name>
    <name type="common">Wood stork</name>
    <dbReference type="NCBI Taxonomy" id="33587"/>
    <lineage>
        <taxon>Eukaryota</taxon>
        <taxon>Metazoa</taxon>
        <taxon>Chordata</taxon>
        <taxon>Craniata</taxon>
        <taxon>Vertebrata</taxon>
        <taxon>Euteleostomi</taxon>
        <taxon>Archelosauria</taxon>
        <taxon>Archosauria</taxon>
        <taxon>Dinosauria</taxon>
        <taxon>Saurischia</taxon>
        <taxon>Theropoda</taxon>
        <taxon>Coelurosauria</taxon>
        <taxon>Aves</taxon>
        <taxon>Neognathae</taxon>
        <taxon>Neoaves</taxon>
        <taxon>Aequornithes</taxon>
        <taxon>Ciconiiformes</taxon>
        <taxon>Ciconiidae</taxon>
        <taxon>Mycteria</taxon>
    </lineage>
</organism>
<sequence length="146" mass="16745">MCLQWWKQPPDGWKHIPCPMPPPNTWAKEHGIEWVYHILYHAPASGKIEQYSGMLKTTLRAMGAGTFKYWDIHLAKATWSDLDRISSHERGIWNAGFTQLLNFMDLKGEERNPTREEGFSSWLDTESSLVDRESLSPGLCMAPAKV</sequence>
<reference evidence="1 2" key="1">
    <citation type="journal article" date="2023" name="J. Hered.">
        <title>Chromosome-level genome of the wood stork (Mycteria americana) provides insight into avian chromosome evolution.</title>
        <authorList>
            <person name="Flamio R. Jr."/>
            <person name="Ramstad K.M."/>
        </authorList>
    </citation>
    <scope>NUCLEOTIDE SEQUENCE [LARGE SCALE GENOMIC DNA]</scope>
    <source>
        <strain evidence="1">JAX WOST 10</strain>
    </source>
</reference>
<dbReference type="SUPFAM" id="SSF53098">
    <property type="entry name" value="Ribonuclease H-like"/>
    <property type="match status" value="1"/>
</dbReference>
<dbReference type="Proteomes" id="UP001333110">
    <property type="component" value="Unassembled WGS sequence"/>
</dbReference>
<proteinExistence type="predicted"/>
<dbReference type="InterPro" id="IPR036397">
    <property type="entry name" value="RNaseH_sf"/>
</dbReference>
<gene>
    <name evidence="1" type="ORF">QYF61_000320</name>
</gene>
<accession>A0AAN7N965</accession>
<evidence type="ECO:0000313" key="2">
    <source>
        <dbReference type="Proteomes" id="UP001333110"/>
    </source>
</evidence>